<dbReference type="STRING" id="5364.A0A5C3NHN3"/>
<evidence type="ECO:0000313" key="3">
    <source>
        <dbReference type="Proteomes" id="UP000305948"/>
    </source>
</evidence>
<protein>
    <submittedName>
        <fullName evidence="2">Uncharacterized protein</fullName>
    </submittedName>
</protein>
<name>A0A5C3NHN3_9AGAM</name>
<reference evidence="2 3" key="1">
    <citation type="journal article" date="2019" name="Nat. Ecol. Evol.">
        <title>Megaphylogeny resolves global patterns of mushroom evolution.</title>
        <authorList>
            <person name="Varga T."/>
            <person name="Krizsan K."/>
            <person name="Foldi C."/>
            <person name="Dima B."/>
            <person name="Sanchez-Garcia M."/>
            <person name="Sanchez-Ramirez S."/>
            <person name="Szollosi G.J."/>
            <person name="Szarkandi J.G."/>
            <person name="Papp V."/>
            <person name="Albert L."/>
            <person name="Andreopoulos W."/>
            <person name="Angelini C."/>
            <person name="Antonin V."/>
            <person name="Barry K.W."/>
            <person name="Bougher N.L."/>
            <person name="Buchanan P."/>
            <person name="Buyck B."/>
            <person name="Bense V."/>
            <person name="Catcheside P."/>
            <person name="Chovatia M."/>
            <person name="Cooper J."/>
            <person name="Damon W."/>
            <person name="Desjardin D."/>
            <person name="Finy P."/>
            <person name="Geml J."/>
            <person name="Haridas S."/>
            <person name="Hughes K."/>
            <person name="Justo A."/>
            <person name="Karasinski D."/>
            <person name="Kautmanova I."/>
            <person name="Kiss B."/>
            <person name="Kocsube S."/>
            <person name="Kotiranta H."/>
            <person name="LaButti K.M."/>
            <person name="Lechner B.E."/>
            <person name="Liimatainen K."/>
            <person name="Lipzen A."/>
            <person name="Lukacs Z."/>
            <person name="Mihaltcheva S."/>
            <person name="Morgado L.N."/>
            <person name="Niskanen T."/>
            <person name="Noordeloos M.E."/>
            <person name="Ohm R.A."/>
            <person name="Ortiz-Santana B."/>
            <person name="Ovrebo C."/>
            <person name="Racz N."/>
            <person name="Riley R."/>
            <person name="Savchenko A."/>
            <person name="Shiryaev A."/>
            <person name="Soop K."/>
            <person name="Spirin V."/>
            <person name="Szebenyi C."/>
            <person name="Tomsovsky M."/>
            <person name="Tulloss R.E."/>
            <person name="Uehling J."/>
            <person name="Grigoriev I.V."/>
            <person name="Vagvolgyi C."/>
            <person name="Papp T."/>
            <person name="Martin F.M."/>
            <person name="Miettinen O."/>
            <person name="Hibbett D.S."/>
            <person name="Nagy L.G."/>
        </authorList>
    </citation>
    <scope>NUCLEOTIDE SEQUENCE [LARGE SCALE GENOMIC DNA]</scope>
    <source>
        <strain evidence="2 3">OMC1185</strain>
    </source>
</reference>
<accession>A0A5C3NHN3</accession>
<gene>
    <name evidence="2" type="ORF">OE88DRAFT_60008</name>
</gene>
<evidence type="ECO:0000313" key="2">
    <source>
        <dbReference type="EMBL" id="TFK56820.1"/>
    </source>
</evidence>
<dbReference type="OrthoDB" id="10255344at2759"/>
<keyword evidence="1" id="KW-0175">Coiled coil</keyword>
<evidence type="ECO:0000256" key="1">
    <source>
        <dbReference type="SAM" id="Coils"/>
    </source>
</evidence>
<feature type="coiled-coil region" evidence="1">
    <location>
        <begin position="177"/>
        <end position="270"/>
    </location>
</feature>
<feature type="coiled-coil region" evidence="1">
    <location>
        <begin position="119"/>
        <end position="153"/>
    </location>
</feature>
<dbReference type="AlphaFoldDB" id="A0A5C3NHN3"/>
<organism evidence="2 3">
    <name type="scientific">Heliocybe sulcata</name>
    <dbReference type="NCBI Taxonomy" id="5364"/>
    <lineage>
        <taxon>Eukaryota</taxon>
        <taxon>Fungi</taxon>
        <taxon>Dikarya</taxon>
        <taxon>Basidiomycota</taxon>
        <taxon>Agaricomycotina</taxon>
        <taxon>Agaricomycetes</taxon>
        <taxon>Gloeophyllales</taxon>
        <taxon>Gloeophyllaceae</taxon>
        <taxon>Heliocybe</taxon>
    </lineage>
</organism>
<proteinExistence type="predicted"/>
<dbReference type="Proteomes" id="UP000305948">
    <property type="component" value="Unassembled WGS sequence"/>
</dbReference>
<dbReference type="EMBL" id="ML213503">
    <property type="protein sequence ID" value="TFK56820.1"/>
    <property type="molecule type" value="Genomic_DNA"/>
</dbReference>
<keyword evidence="3" id="KW-1185">Reference proteome</keyword>
<sequence>MSGWEIGSHDSEELISLRKQVLEKDSQCANLQSRLLKRNQDFEEMKKSLDESVHKLRTEAERALAFEKSLKHCTEHLESEKMARQNAEISFQSAQAKITTREKEARELQAIVDGLANGADRSSTLLAELQNQKAKLENQVKELQDDIRERAITPAPQRRARRTPSLSDTRQIFELELSELRDTQTKTEAELKTTKEELQRAQVSLCKAENESLVLEKRLKVRISELEDALEQQKEEVLSLRAQVSDNSAAEREQDLLDRIEREESTCERKLKL</sequence>